<dbReference type="PANTHER" id="PTHR43283:SF3">
    <property type="entry name" value="BETA-LACTAMASE FAMILY PROTEIN (AFU_ORTHOLOGUE AFUA_5G07500)"/>
    <property type="match status" value="1"/>
</dbReference>
<gene>
    <name evidence="2" type="ORF">J2S42_000840</name>
</gene>
<dbReference type="InterPro" id="IPR001466">
    <property type="entry name" value="Beta-lactam-related"/>
</dbReference>
<dbReference type="InterPro" id="IPR012338">
    <property type="entry name" value="Beta-lactam/transpept-like"/>
</dbReference>
<accession>A0AAE4AVY8</accession>
<evidence type="ECO:0000259" key="1">
    <source>
        <dbReference type="Pfam" id="PF00144"/>
    </source>
</evidence>
<comment type="caution">
    <text evidence="2">The sequence shown here is derived from an EMBL/GenBank/DDBJ whole genome shotgun (WGS) entry which is preliminary data.</text>
</comment>
<keyword evidence="3" id="KW-1185">Reference proteome</keyword>
<name>A0AAE4AVY8_9ACTN</name>
<dbReference type="Proteomes" id="UP001240236">
    <property type="component" value="Unassembled WGS sequence"/>
</dbReference>
<dbReference type="AlphaFoldDB" id="A0AAE4AVY8"/>
<feature type="domain" description="Beta-lactamase-related" evidence="1">
    <location>
        <begin position="13"/>
        <end position="95"/>
    </location>
</feature>
<dbReference type="EMBL" id="JAUSUZ010000001">
    <property type="protein sequence ID" value="MDQ0364171.1"/>
    <property type="molecule type" value="Genomic_DNA"/>
</dbReference>
<dbReference type="SUPFAM" id="SSF56601">
    <property type="entry name" value="beta-lactamase/transpeptidase-like"/>
    <property type="match status" value="1"/>
</dbReference>
<organism evidence="2 3">
    <name type="scientific">Catenuloplanes indicus</name>
    <dbReference type="NCBI Taxonomy" id="137267"/>
    <lineage>
        <taxon>Bacteria</taxon>
        <taxon>Bacillati</taxon>
        <taxon>Actinomycetota</taxon>
        <taxon>Actinomycetes</taxon>
        <taxon>Micromonosporales</taxon>
        <taxon>Micromonosporaceae</taxon>
        <taxon>Catenuloplanes</taxon>
    </lineage>
</organism>
<evidence type="ECO:0000313" key="3">
    <source>
        <dbReference type="Proteomes" id="UP001240236"/>
    </source>
</evidence>
<evidence type="ECO:0000313" key="2">
    <source>
        <dbReference type="EMBL" id="MDQ0364171.1"/>
    </source>
</evidence>
<protein>
    <submittedName>
        <fullName evidence="2">CubicO group peptidase (Beta-lactamase class C family)</fullName>
    </submittedName>
</protein>
<dbReference type="Pfam" id="PF00144">
    <property type="entry name" value="Beta-lactamase"/>
    <property type="match status" value="1"/>
</dbReference>
<sequence length="176" mass="19047">MPRSACGTAAAEYVRGFGVTRTDAPRDVDGDTVFRVASTTKTFTGAAIMRLAEQRRINLDGTVRDYLPGFHTADAAASARVTVRQALNHTGGWLGDLVMLSGGQAVDGFAFYRRDYVVDLPLSGGTEEGIRANFVRAPDGSVRWFRIGGRLYRRGVPTTAADAGRAVPFHRRPKLS</sequence>
<dbReference type="InterPro" id="IPR050789">
    <property type="entry name" value="Diverse_Enzym_Activities"/>
</dbReference>
<reference evidence="2 3" key="1">
    <citation type="submission" date="2023-07" db="EMBL/GenBank/DDBJ databases">
        <title>Sequencing the genomes of 1000 actinobacteria strains.</title>
        <authorList>
            <person name="Klenk H.-P."/>
        </authorList>
    </citation>
    <scope>NUCLEOTIDE SEQUENCE [LARGE SCALE GENOMIC DNA]</scope>
    <source>
        <strain evidence="2 3">DSM 44709</strain>
    </source>
</reference>
<dbReference type="Gene3D" id="3.40.710.10">
    <property type="entry name" value="DD-peptidase/beta-lactamase superfamily"/>
    <property type="match status" value="1"/>
</dbReference>
<proteinExistence type="predicted"/>
<dbReference type="PANTHER" id="PTHR43283">
    <property type="entry name" value="BETA-LACTAMASE-RELATED"/>
    <property type="match status" value="1"/>
</dbReference>
<dbReference type="RefSeq" id="WP_307235362.1">
    <property type="nucleotide sequence ID" value="NZ_JAUSUZ010000001.1"/>
</dbReference>